<dbReference type="PANTHER" id="PTHR46994">
    <property type="entry name" value="5'-METHYLTHIOADENOSINE/S-ADENOSYLHOMOCYSTEINE NUCLEOSIDASE 1"/>
    <property type="match status" value="1"/>
</dbReference>
<dbReference type="GO" id="GO:0042254">
    <property type="term" value="P:ribosome biogenesis"/>
    <property type="evidence" value="ECO:0007669"/>
    <property type="project" value="InterPro"/>
</dbReference>
<dbReference type="Proteomes" id="UP000504607">
    <property type="component" value="Chromosome 3"/>
</dbReference>
<proteinExistence type="predicted"/>
<sequence length="175" mass="19166">MQVINLYGIGARQTFSTPNLIDELNLKVGKLSTGDSFDMSPEDEASILANDAVVVDMEGAAVAYVADLLSVPAIFIKAVTNVVVEKPIAEEFLQNLIAVSRELAQTVSQILEKGELPVAGKEKESKLSSRSRTTIVRQKTINPETQCSYTINMIEGHMNEIHFAVYPHTSSKEQK</sequence>
<dbReference type="GO" id="GO:0019509">
    <property type="term" value="P:L-methionine salvage from methylthioadenosine"/>
    <property type="evidence" value="ECO:0007669"/>
    <property type="project" value="InterPro"/>
</dbReference>
<dbReference type="InterPro" id="IPR044580">
    <property type="entry name" value="MTAN"/>
</dbReference>
<dbReference type="InterPro" id="IPR037188">
    <property type="entry name" value="Sdo1/SBDS_central_sf"/>
</dbReference>
<dbReference type="SUPFAM" id="SSF53167">
    <property type="entry name" value="Purine and uridine phosphorylases"/>
    <property type="match status" value="1"/>
</dbReference>
<reference evidence="4" key="1">
    <citation type="submission" date="2025-08" db="UniProtKB">
        <authorList>
            <consortium name="RefSeq"/>
        </authorList>
    </citation>
    <scope>IDENTIFICATION</scope>
</reference>
<dbReference type="InterPro" id="IPR000845">
    <property type="entry name" value="Nucleoside_phosphorylase_d"/>
</dbReference>
<dbReference type="GO" id="GO:0008930">
    <property type="term" value="F:methylthioadenosine nucleosidase activity"/>
    <property type="evidence" value="ECO:0007669"/>
    <property type="project" value="InterPro"/>
</dbReference>
<dbReference type="InParanoid" id="A0A6J0PH57"/>
<dbReference type="GO" id="GO:0009116">
    <property type="term" value="P:nucleoside metabolic process"/>
    <property type="evidence" value="ECO:0007669"/>
    <property type="project" value="InterPro"/>
</dbReference>
<gene>
    <name evidence="4" type="primary">LOC105042338</name>
</gene>
<dbReference type="RefSeq" id="XP_019705157.1">
    <property type="nucleotide sequence ID" value="XM_019849598.2"/>
</dbReference>
<dbReference type="InterPro" id="IPR035994">
    <property type="entry name" value="Nucleoside_phosphorylase_sf"/>
</dbReference>
<keyword evidence="3" id="KW-1185">Reference proteome</keyword>
<dbReference type="OrthoDB" id="1691899at2759"/>
<evidence type="ECO:0000259" key="2">
    <source>
        <dbReference type="Pfam" id="PF09377"/>
    </source>
</evidence>
<evidence type="ECO:0000313" key="4">
    <source>
        <dbReference type="RefSeq" id="XP_019705157.1"/>
    </source>
</evidence>
<feature type="domain" description="Nucleoside phosphorylase" evidence="1">
    <location>
        <begin position="23"/>
        <end position="111"/>
    </location>
</feature>
<dbReference type="Pfam" id="PF09377">
    <property type="entry name" value="SBDS_domain_II"/>
    <property type="match status" value="1"/>
</dbReference>
<evidence type="ECO:0000259" key="1">
    <source>
        <dbReference type="Pfam" id="PF01048"/>
    </source>
</evidence>
<protein>
    <submittedName>
        <fullName evidence="4">5'-methylthioadenosine/S-adenosylhomocysteine nucleosidase 2</fullName>
    </submittedName>
</protein>
<dbReference type="SUPFAM" id="SSF109728">
    <property type="entry name" value="Hypothetical protein AF0491, middle domain"/>
    <property type="match status" value="1"/>
</dbReference>
<dbReference type="InterPro" id="IPR018978">
    <property type="entry name" value="SDO1/SBDS_central"/>
</dbReference>
<dbReference type="PANTHER" id="PTHR46994:SF1">
    <property type="entry name" value="5'-METHYLTHIOADENOSINE NUCLEOSIDASE"/>
    <property type="match status" value="1"/>
</dbReference>
<dbReference type="Pfam" id="PF01048">
    <property type="entry name" value="PNP_UDP_1"/>
    <property type="match status" value="1"/>
</dbReference>
<accession>A0A6J0PH57</accession>
<organism evidence="3 4">
    <name type="scientific">Elaeis guineensis var. tenera</name>
    <name type="common">Oil palm</name>
    <dbReference type="NCBI Taxonomy" id="51953"/>
    <lineage>
        <taxon>Eukaryota</taxon>
        <taxon>Viridiplantae</taxon>
        <taxon>Streptophyta</taxon>
        <taxon>Embryophyta</taxon>
        <taxon>Tracheophyta</taxon>
        <taxon>Spermatophyta</taxon>
        <taxon>Magnoliopsida</taxon>
        <taxon>Liliopsida</taxon>
        <taxon>Arecaceae</taxon>
        <taxon>Arecoideae</taxon>
        <taxon>Cocoseae</taxon>
        <taxon>Elaeidinae</taxon>
        <taxon>Elaeis</taxon>
    </lineage>
</organism>
<evidence type="ECO:0000313" key="3">
    <source>
        <dbReference type="Proteomes" id="UP000504607"/>
    </source>
</evidence>
<dbReference type="Gene3D" id="3.40.50.1580">
    <property type="entry name" value="Nucleoside phosphorylase domain"/>
    <property type="match status" value="1"/>
</dbReference>
<feature type="domain" description="Ribosome maturation protein SDO1/SBDS central" evidence="2">
    <location>
        <begin position="134"/>
        <end position="174"/>
    </location>
</feature>
<dbReference type="Gene3D" id="1.10.10.900">
    <property type="entry name" value="SBDS protein C-terminal domain, subdomain 1"/>
    <property type="match status" value="1"/>
</dbReference>
<name>A0A6J0PH57_ELAGV</name>
<dbReference type="AlphaFoldDB" id="A0A6J0PH57"/>